<reference evidence="2 3" key="1">
    <citation type="submission" date="2014-09" db="EMBL/GenBank/DDBJ databases">
        <title>Butyrate-producing bacteria isolated from human gut.</title>
        <authorList>
            <person name="Zhang Q."/>
            <person name="Zhao L."/>
        </authorList>
    </citation>
    <scope>NUCLEOTIDE SEQUENCE [LARGE SCALE GENOMIC DNA]</scope>
    <source>
        <strain evidence="2 3">R22</strain>
    </source>
</reference>
<feature type="transmembrane region" description="Helical" evidence="1">
    <location>
        <begin position="7"/>
        <end position="25"/>
    </location>
</feature>
<comment type="caution">
    <text evidence="2">The sequence shown here is derived from an EMBL/GenBank/DDBJ whole genome shotgun (WGS) entry which is preliminary data.</text>
</comment>
<name>A0A2U2EII7_9FIRM</name>
<proteinExistence type="predicted"/>
<accession>A0A2U2EII7</accession>
<dbReference type="Proteomes" id="UP000245905">
    <property type="component" value="Unassembled WGS sequence"/>
</dbReference>
<evidence type="ECO:0000313" key="3">
    <source>
        <dbReference type="Proteomes" id="UP000245905"/>
    </source>
</evidence>
<protein>
    <recommendedName>
        <fullName evidence="4">DUF3221 domain-containing protein</fullName>
    </recommendedName>
</protein>
<gene>
    <name evidence="2" type="ORF">LD38_05210</name>
</gene>
<dbReference type="EMBL" id="JRFS01000009">
    <property type="protein sequence ID" value="PWE84330.1"/>
    <property type="molecule type" value="Genomic_DNA"/>
</dbReference>
<evidence type="ECO:0000256" key="1">
    <source>
        <dbReference type="SAM" id="Phobius"/>
    </source>
</evidence>
<dbReference type="AlphaFoldDB" id="A0A2U2EII7"/>
<evidence type="ECO:0008006" key="4">
    <source>
        <dbReference type="Google" id="ProtNLM"/>
    </source>
</evidence>
<evidence type="ECO:0000313" key="2">
    <source>
        <dbReference type="EMBL" id="PWE84330.1"/>
    </source>
</evidence>
<keyword evidence="1" id="KW-0812">Transmembrane</keyword>
<sequence length="126" mass="14189">MDKKKRLLILIFVLILSGIVVIFIHKNGSMKGDSIMEENAISGDDNTHWFHSNGIITSIDNSQKKICVDISQKNSFFDGTNITLNCNKSSLDITYLEAGQEITFYFFENNVLDTEVAIEKLNIVTP</sequence>
<keyword evidence="1" id="KW-0472">Membrane</keyword>
<keyword evidence="1" id="KW-1133">Transmembrane helix</keyword>
<organism evidence="2 3">
    <name type="scientific">Agathobacter rectalis</name>
    <dbReference type="NCBI Taxonomy" id="39491"/>
    <lineage>
        <taxon>Bacteria</taxon>
        <taxon>Bacillati</taxon>
        <taxon>Bacillota</taxon>
        <taxon>Clostridia</taxon>
        <taxon>Lachnospirales</taxon>
        <taxon>Lachnospiraceae</taxon>
        <taxon>Agathobacter</taxon>
    </lineage>
</organism>